<dbReference type="PROSITE" id="PS51257">
    <property type="entry name" value="PROKAR_LIPOPROTEIN"/>
    <property type="match status" value="1"/>
</dbReference>
<keyword evidence="2" id="KW-1185">Reference proteome</keyword>
<gene>
    <name evidence="1" type="ORF">AWB80_05888</name>
</gene>
<accession>A0A158CWA1</accession>
<dbReference type="AlphaFoldDB" id="A0A158CWA1"/>
<comment type="caution">
    <text evidence="1">The sequence shown here is derived from an EMBL/GenBank/DDBJ whole genome shotgun (WGS) entry which is preliminary data.</text>
</comment>
<sequence length="72" mass="8049">MSRMLKVGSHEFHVVVQPLAAGGFTYACVDVDLSGPNVSEIRYDSHLRFETEDEAYEGGSAHARRQAARLRR</sequence>
<name>A0A158CWA1_9BURK</name>
<reference evidence="1" key="1">
    <citation type="submission" date="2016-01" db="EMBL/GenBank/DDBJ databases">
        <authorList>
            <person name="Peeters C."/>
        </authorList>
    </citation>
    <scope>NUCLEOTIDE SEQUENCE [LARGE SCALE GENOMIC DNA]</scope>
    <source>
        <strain evidence="1">LMG 29323</strain>
    </source>
</reference>
<evidence type="ECO:0000313" key="1">
    <source>
        <dbReference type="EMBL" id="SAK86196.1"/>
    </source>
</evidence>
<evidence type="ECO:0000313" key="2">
    <source>
        <dbReference type="Proteomes" id="UP000054911"/>
    </source>
</evidence>
<dbReference type="EMBL" id="FCOE02000027">
    <property type="protein sequence ID" value="SAK86196.1"/>
    <property type="molecule type" value="Genomic_DNA"/>
</dbReference>
<proteinExistence type="predicted"/>
<organism evidence="1 2">
    <name type="scientific">Caballeronia pedi</name>
    <dbReference type="NCBI Taxonomy" id="1777141"/>
    <lineage>
        <taxon>Bacteria</taxon>
        <taxon>Pseudomonadati</taxon>
        <taxon>Pseudomonadota</taxon>
        <taxon>Betaproteobacteria</taxon>
        <taxon>Burkholderiales</taxon>
        <taxon>Burkholderiaceae</taxon>
        <taxon>Caballeronia</taxon>
    </lineage>
</organism>
<protein>
    <submittedName>
        <fullName evidence="1">Uncharacterized protein</fullName>
    </submittedName>
</protein>
<dbReference type="Proteomes" id="UP000054911">
    <property type="component" value="Unassembled WGS sequence"/>
</dbReference>